<dbReference type="NCBIfam" id="TIGR02727">
    <property type="entry name" value="MTHFS_bact"/>
    <property type="match status" value="1"/>
</dbReference>
<evidence type="ECO:0000256" key="3">
    <source>
        <dbReference type="ARBA" id="ARBA00022840"/>
    </source>
</evidence>
<keyword evidence="6" id="KW-0436">Ligase</keyword>
<evidence type="ECO:0000256" key="2">
    <source>
        <dbReference type="ARBA" id="ARBA00022741"/>
    </source>
</evidence>
<dbReference type="PIRSF" id="PIRSF006806">
    <property type="entry name" value="FTHF_cligase"/>
    <property type="match status" value="1"/>
</dbReference>
<feature type="binding site" evidence="4">
    <location>
        <position position="58"/>
    </location>
    <ligand>
        <name>substrate</name>
    </ligand>
</feature>
<evidence type="ECO:0000313" key="7">
    <source>
        <dbReference type="Proteomes" id="UP000440694"/>
    </source>
</evidence>
<dbReference type="SUPFAM" id="SSF100950">
    <property type="entry name" value="NagB/RpiA/CoA transferase-like"/>
    <property type="match status" value="1"/>
</dbReference>
<dbReference type="Proteomes" id="UP000440694">
    <property type="component" value="Unassembled WGS sequence"/>
</dbReference>
<sequence length="193" mass="20823">MQTGEKKRAARTRALARRAAAFAAHGAVAGARIAEHGLSFLLLAPGRVVSGFSAIRDEIDPAALLQRLQGEGHHLCLPVMQGKGLPLVFRAWSPGDEMGKVQWGISEPLPDKPVLEPDVVLVPLLAFDAQGFRLGYGGGFYDRTLARLRAIKPVVAVGIAYDELKVDAVPHRSYDERLDWVLTPSGPQRCSGP</sequence>
<comment type="catalytic activity">
    <reaction evidence="5">
        <text>(6S)-5-formyl-5,6,7,8-tetrahydrofolate + ATP = (6R)-5,10-methenyltetrahydrofolate + ADP + phosphate</text>
        <dbReference type="Rhea" id="RHEA:10488"/>
        <dbReference type="ChEBI" id="CHEBI:30616"/>
        <dbReference type="ChEBI" id="CHEBI:43474"/>
        <dbReference type="ChEBI" id="CHEBI:57455"/>
        <dbReference type="ChEBI" id="CHEBI:57457"/>
        <dbReference type="ChEBI" id="CHEBI:456216"/>
        <dbReference type="EC" id="6.3.3.2"/>
    </reaction>
</comment>
<evidence type="ECO:0000313" key="6">
    <source>
        <dbReference type="EMBL" id="MTD95923.1"/>
    </source>
</evidence>
<reference evidence="6 7" key="1">
    <citation type="submission" date="2019-11" db="EMBL/GenBank/DDBJ databases">
        <title>Identification of a novel strain.</title>
        <authorList>
            <person name="Xu Q."/>
            <person name="Wang G."/>
        </authorList>
    </citation>
    <scope>NUCLEOTIDE SEQUENCE [LARGE SCALE GENOMIC DNA]</scope>
    <source>
        <strain evidence="7">xq</strain>
    </source>
</reference>
<comment type="cofactor">
    <cofactor evidence="5">
        <name>Mg(2+)</name>
        <dbReference type="ChEBI" id="CHEBI:18420"/>
    </cofactor>
</comment>
<keyword evidence="3 4" id="KW-0067">ATP-binding</keyword>
<keyword evidence="5" id="KW-0460">Magnesium</keyword>
<dbReference type="GO" id="GO:0005524">
    <property type="term" value="F:ATP binding"/>
    <property type="evidence" value="ECO:0007669"/>
    <property type="project" value="UniProtKB-KW"/>
</dbReference>
<dbReference type="InterPro" id="IPR037171">
    <property type="entry name" value="NagB/RpiA_transferase-like"/>
</dbReference>
<dbReference type="Gene3D" id="3.40.50.10420">
    <property type="entry name" value="NagB/RpiA/CoA transferase-like"/>
    <property type="match status" value="1"/>
</dbReference>
<dbReference type="RefSeq" id="WP_154740405.1">
    <property type="nucleotide sequence ID" value="NZ_WMBQ01000002.1"/>
</dbReference>
<dbReference type="Pfam" id="PF01812">
    <property type="entry name" value="5-FTHF_cyc-lig"/>
    <property type="match status" value="1"/>
</dbReference>
<proteinExistence type="inferred from homology"/>
<dbReference type="PANTHER" id="PTHR23407">
    <property type="entry name" value="ATPASE INHIBITOR/5-FORMYLTETRAHYDROFOLATE CYCLO-LIGASE"/>
    <property type="match status" value="1"/>
</dbReference>
<evidence type="ECO:0000256" key="4">
    <source>
        <dbReference type="PIRSR" id="PIRSR006806-1"/>
    </source>
</evidence>
<dbReference type="GO" id="GO:0030272">
    <property type="term" value="F:5-formyltetrahydrofolate cyclo-ligase activity"/>
    <property type="evidence" value="ECO:0007669"/>
    <property type="project" value="UniProtKB-EC"/>
</dbReference>
<organism evidence="6 7">
    <name type="scientific">Hyphomicrobium album</name>
    <dbReference type="NCBI Taxonomy" id="2665159"/>
    <lineage>
        <taxon>Bacteria</taxon>
        <taxon>Pseudomonadati</taxon>
        <taxon>Pseudomonadota</taxon>
        <taxon>Alphaproteobacteria</taxon>
        <taxon>Hyphomicrobiales</taxon>
        <taxon>Hyphomicrobiaceae</taxon>
        <taxon>Hyphomicrobium</taxon>
    </lineage>
</organism>
<comment type="similarity">
    <text evidence="1 5">Belongs to the 5-formyltetrahydrofolate cyclo-ligase family.</text>
</comment>
<dbReference type="InterPro" id="IPR024185">
    <property type="entry name" value="FTHF_cligase-like_sf"/>
</dbReference>
<dbReference type="EMBL" id="WMBQ01000002">
    <property type="protein sequence ID" value="MTD95923.1"/>
    <property type="molecule type" value="Genomic_DNA"/>
</dbReference>
<evidence type="ECO:0000256" key="5">
    <source>
        <dbReference type="RuleBase" id="RU361279"/>
    </source>
</evidence>
<dbReference type="EC" id="6.3.3.2" evidence="5"/>
<dbReference type="GO" id="GO:0046872">
    <property type="term" value="F:metal ion binding"/>
    <property type="evidence" value="ECO:0007669"/>
    <property type="project" value="UniProtKB-KW"/>
</dbReference>
<dbReference type="GO" id="GO:0035999">
    <property type="term" value="P:tetrahydrofolate interconversion"/>
    <property type="evidence" value="ECO:0007669"/>
    <property type="project" value="TreeGrafter"/>
</dbReference>
<dbReference type="AlphaFoldDB" id="A0A6I3KN93"/>
<dbReference type="GO" id="GO:0009396">
    <property type="term" value="P:folic acid-containing compound biosynthetic process"/>
    <property type="evidence" value="ECO:0007669"/>
    <property type="project" value="TreeGrafter"/>
</dbReference>
<feature type="binding site" evidence="4">
    <location>
        <begin position="133"/>
        <end position="141"/>
    </location>
    <ligand>
        <name>ATP</name>
        <dbReference type="ChEBI" id="CHEBI:30616"/>
    </ligand>
</feature>
<accession>A0A6I3KN93</accession>
<comment type="caution">
    <text evidence="6">The sequence shown here is derived from an EMBL/GenBank/DDBJ whole genome shotgun (WGS) entry which is preliminary data.</text>
</comment>
<keyword evidence="2 4" id="KW-0547">Nucleotide-binding</keyword>
<keyword evidence="7" id="KW-1185">Reference proteome</keyword>
<name>A0A6I3KN93_9HYPH</name>
<dbReference type="InterPro" id="IPR002698">
    <property type="entry name" value="FTHF_cligase"/>
</dbReference>
<dbReference type="PANTHER" id="PTHR23407:SF1">
    <property type="entry name" value="5-FORMYLTETRAHYDROFOLATE CYCLO-LIGASE"/>
    <property type="match status" value="1"/>
</dbReference>
<evidence type="ECO:0000256" key="1">
    <source>
        <dbReference type="ARBA" id="ARBA00010638"/>
    </source>
</evidence>
<feature type="binding site" evidence="4">
    <location>
        <begin position="7"/>
        <end position="11"/>
    </location>
    <ligand>
        <name>ATP</name>
        <dbReference type="ChEBI" id="CHEBI:30616"/>
    </ligand>
</feature>
<gene>
    <name evidence="6" type="ORF">GIW81_16415</name>
</gene>
<protein>
    <recommendedName>
        <fullName evidence="5">5-formyltetrahydrofolate cyclo-ligase</fullName>
        <ecNumber evidence="5">6.3.3.2</ecNumber>
    </recommendedName>
</protein>
<keyword evidence="5" id="KW-0479">Metal-binding</keyword>